<keyword evidence="3" id="KW-1185">Reference proteome</keyword>
<evidence type="ECO:0000313" key="3">
    <source>
        <dbReference type="Proteomes" id="UP000830115"/>
    </source>
</evidence>
<dbReference type="EMBL" id="CP086322">
    <property type="protein sequence ID" value="UQA90571.1"/>
    <property type="molecule type" value="Genomic_DNA"/>
</dbReference>
<accession>A0ABY4M2D5</accession>
<sequence>MGKASRGKRERSRDKAGQWTAASAARVAHRLREQSQRCLAGNPWVQMTLASNVNNVIAELHGVLLHSDLGDMADRPEGLEWDAALSMTLGKQGYRPPWPRAAGEAAAWQIRQIGKLLRQAEVLVISPAAHAAVMAAAATLEPADVSTLDRDRDILVPTGLLVLPEPVVVVNRTGSLSDSKAFGWQFITQHQILPTAQYPGVRVTTFMDRDGPVQPTGWRQAVSQARTSGSPLPPLMPDGMYGMRGDACLAEESSEMLADLSEHHRQLQKALIQASQWRSEPVPEIGEWGGGRVEDSYDDFVGRYMFAFWRLIAQGVTAVGPSQGASGVRAAAIVGDGSVPRDLDVRVIRLAAPSPRPSDTAGEMKRVYHHRWPVRMHKVRQWYPSRQEHRVIWRGPCCARGGRR</sequence>
<protein>
    <submittedName>
        <fullName evidence="2">Uncharacterized protein</fullName>
    </submittedName>
</protein>
<name>A0ABY4M2D5_9ACTN</name>
<feature type="region of interest" description="Disordered" evidence="1">
    <location>
        <begin position="1"/>
        <end position="22"/>
    </location>
</feature>
<evidence type="ECO:0000256" key="1">
    <source>
        <dbReference type="SAM" id="MobiDB-lite"/>
    </source>
</evidence>
<gene>
    <name evidence="2" type="ORF">K9S39_00435</name>
</gene>
<feature type="compositionally biased region" description="Basic residues" evidence="1">
    <location>
        <begin position="1"/>
        <end position="10"/>
    </location>
</feature>
<dbReference type="Proteomes" id="UP000830115">
    <property type="component" value="Chromosome"/>
</dbReference>
<reference evidence="2" key="1">
    <citation type="submission" date="2021-10" db="EMBL/GenBank/DDBJ databases">
        <title>Streptomyces nigrumlapis sp.nov.,an antimicrobial producing actinobacterium isolated from Black Gobi rocks.</title>
        <authorList>
            <person name="Wen Y."/>
            <person name="Zhang W."/>
            <person name="Liu X.G."/>
        </authorList>
    </citation>
    <scope>NUCLEOTIDE SEQUENCE</scope>
    <source>
        <strain evidence="2">ST13-2-2</strain>
    </source>
</reference>
<dbReference type="RefSeq" id="WP_248861311.1">
    <property type="nucleotide sequence ID" value="NZ_CP086322.1"/>
</dbReference>
<proteinExistence type="predicted"/>
<organism evidence="2 3">
    <name type="scientific">Streptomyces halobius</name>
    <dbReference type="NCBI Taxonomy" id="2879846"/>
    <lineage>
        <taxon>Bacteria</taxon>
        <taxon>Bacillati</taxon>
        <taxon>Actinomycetota</taxon>
        <taxon>Actinomycetes</taxon>
        <taxon>Kitasatosporales</taxon>
        <taxon>Streptomycetaceae</taxon>
        <taxon>Streptomyces</taxon>
    </lineage>
</organism>
<evidence type="ECO:0000313" key="2">
    <source>
        <dbReference type="EMBL" id="UQA90571.1"/>
    </source>
</evidence>